<keyword evidence="3" id="KW-0378">Hydrolase</keyword>
<evidence type="ECO:0000259" key="2">
    <source>
        <dbReference type="Pfam" id="PF00144"/>
    </source>
</evidence>
<dbReference type="Gene3D" id="3.40.710.10">
    <property type="entry name" value="DD-peptidase/beta-lactamase superfamily"/>
    <property type="match status" value="1"/>
</dbReference>
<feature type="domain" description="Beta-lactamase-related" evidence="2">
    <location>
        <begin position="46"/>
        <end position="371"/>
    </location>
</feature>
<dbReference type="InterPro" id="IPR012338">
    <property type="entry name" value="Beta-lactam/transpept-like"/>
</dbReference>
<organism evidence="3 4">
    <name type="scientific">Actinomadura yumaensis</name>
    <dbReference type="NCBI Taxonomy" id="111807"/>
    <lineage>
        <taxon>Bacteria</taxon>
        <taxon>Bacillati</taxon>
        <taxon>Actinomycetota</taxon>
        <taxon>Actinomycetes</taxon>
        <taxon>Streptosporangiales</taxon>
        <taxon>Thermomonosporaceae</taxon>
        <taxon>Actinomadura</taxon>
    </lineage>
</organism>
<dbReference type="InterPro" id="IPR001466">
    <property type="entry name" value="Beta-lactam-related"/>
</dbReference>
<gene>
    <name evidence="3" type="ORF">ACFQKB_13030</name>
</gene>
<sequence length="392" mass="41723">MSQKNVRRPLRRAGLAAGAAMLMVASAWPAAADPAPTARIRGGNVQKAMEDLAKAHGVVGSVGGAYVDGKPIGVGSAGSRLLGGKGGKIPANSRFRIGSQTKEMVATVVLQLVGEGRLGVDDKLADLLPEVAENDLVERAGEITVRQMIRHTSGIPDWYAGKPNPDGSEGEDPSFDVFDFTTHYRPLDLVKWSRARPRTGEPGEKWSYSNTNYTLLGMVVERVTGHDLAAELHGRLFGPLGMTKTYLPLKPPEGIKGPHGHGYYPDANGRPRDVDRFNASIAGAAGGVVSTAHDVSAYKRAFTQGKLLPPELQRILTDRPPGDRRPLDRTRGVCGDDLYIMGGNGPGFLAMTFYSEDGRRQFAVSATLSGKDTSGAGQAMGKAMETVFCPSS</sequence>
<dbReference type="EC" id="3.-.-.-" evidence="3"/>
<dbReference type="RefSeq" id="WP_378063252.1">
    <property type="nucleotide sequence ID" value="NZ_JBHSXS010000006.1"/>
</dbReference>
<dbReference type="Proteomes" id="UP001596380">
    <property type="component" value="Unassembled WGS sequence"/>
</dbReference>
<accession>A0ABW2CG51</accession>
<keyword evidence="1" id="KW-0732">Signal</keyword>
<dbReference type="EMBL" id="JBHSXS010000006">
    <property type="protein sequence ID" value="MFC6880684.1"/>
    <property type="molecule type" value="Genomic_DNA"/>
</dbReference>
<dbReference type="PANTHER" id="PTHR46825">
    <property type="entry name" value="D-ALANYL-D-ALANINE-CARBOXYPEPTIDASE/ENDOPEPTIDASE AMPH"/>
    <property type="match status" value="1"/>
</dbReference>
<evidence type="ECO:0000256" key="1">
    <source>
        <dbReference type="SAM" id="SignalP"/>
    </source>
</evidence>
<dbReference type="InterPro" id="IPR050491">
    <property type="entry name" value="AmpC-like"/>
</dbReference>
<dbReference type="PROSITE" id="PS51318">
    <property type="entry name" value="TAT"/>
    <property type="match status" value="1"/>
</dbReference>
<proteinExistence type="predicted"/>
<dbReference type="InterPro" id="IPR006311">
    <property type="entry name" value="TAT_signal"/>
</dbReference>
<name>A0ABW2CG51_9ACTN</name>
<reference evidence="4" key="1">
    <citation type="journal article" date="2019" name="Int. J. Syst. Evol. Microbiol.">
        <title>The Global Catalogue of Microorganisms (GCM) 10K type strain sequencing project: providing services to taxonomists for standard genome sequencing and annotation.</title>
        <authorList>
            <consortium name="The Broad Institute Genomics Platform"/>
            <consortium name="The Broad Institute Genome Sequencing Center for Infectious Disease"/>
            <person name="Wu L."/>
            <person name="Ma J."/>
        </authorList>
    </citation>
    <scope>NUCLEOTIDE SEQUENCE [LARGE SCALE GENOMIC DNA]</scope>
    <source>
        <strain evidence="4">JCM 3369</strain>
    </source>
</reference>
<evidence type="ECO:0000313" key="3">
    <source>
        <dbReference type="EMBL" id="MFC6880684.1"/>
    </source>
</evidence>
<dbReference type="SUPFAM" id="SSF56601">
    <property type="entry name" value="beta-lactamase/transpeptidase-like"/>
    <property type="match status" value="1"/>
</dbReference>
<comment type="caution">
    <text evidence="3">The sequence shown here is derived from an EMBL/GenBank/DDBJ whole genome shotgun (WGS) entry which is preliminary data.</text>
</comment>
<dbReference type="PANTHER" id="PTHR46825:SF7">
    <property type="entry name" value="D-ALANYL-D-ALANINE CARBOXYPEPTIDASE"/>
    <property type="match status" value="1"/>
</dbReference>
<protein>
    <submittedName>
        <fullName evidence="3">Serine hydrolase domain-containing protein</fullName>
        <ecNumber evidence="3">3.-.-.-</ecNumber>
    </submittedName>
</protein>
<keyword evidence="4" id="KW-1185">Reference proteome</keyword>
<evidence type="ECO:0000313" key="4">
    <source>
        <dbReference type="Proteomes" id="UP001596380"/>
    </source>
</evidence>
<feature type="chain" id="PRO_5046990239" evidence="1">
    <location>
        <begin position="33"/>
        <end position="392"/>
    </location>
</feature>
<feature type="signal peptide" evidence="1">
    <location>
        <begin position="1"/>
        <end position="32"/>
    </location>
</feature>
<dbReference type="Pfam" id="PF00144">
    <property type="entry name" value="Beta-lactamase"/>
    <property type="match status" value="1"/>
</dbReference>
<dbReference type="GO" id="GO:0016787">
    <property type="term" value="F:hydrolase activity"/>
    <property type="evidence" value="ECO:0007669"/>
    <property type="project" value="UniProtKB-KW"/>
</dbReference>